<gene>
    <name evidence="4" type="ORF">NT6N_15700</name>
</gene>
<evidence type="ECO:0000256" key="1">
    <source>
        <dbReference type="SAM" id="Phobius"/>
    </source>
</evidence>
<feature type="domain" description="Inactive transglutaminase fused to 7 transmembrane helices" evidence="2">
    <location>
        <begin position="25"/>
        <end position="187"/>
    </location>
</feature>
<dbReference type="InterPro" id="IPR025838">
    <property type="entry name" value="Transglut_i_TM"/>
</dbReference>
<dbReference type="Pfam" id="PF14400">
    <property type="entry name" value="Transglut_i_TM"/>
    <property type="match status" value="1"/>
</dbReference>
<dbReference type="KEGG" id="osu:NT6N_15700"/>
<feature type="domain" description="7 transmembrane helices usually fused to an inactive transglutaminase" evidence="3">
    <location>
        <begin position="265"/>
        <end position="505"/>
    </location>
</feature>
<proteinExistence type="predicted"/>
<feature type="transmembrane region" description="Helical" evidence="1">
    <location>
        <begin position="442"/>
        <end position="462"/>
    </location>
</feature>
<keyword evidence="1" id="KW-0472">Membrane</keyword>
<keyword evidence="1" id="KW-0812">Transmembrane</keyword>
<evidence type="ECO:0000259" key="2">
    <source>
        <dbReference type="Pfam" id="PF14400"/>
    </source>
</evidence>
<feature type="transmembrane region" description="Helical" evidence="1">
    <location>
        <begin position="314"/>
        <end position="331"/>
    </location>
</feature>
<organism evidence="4">
    <name type="scientific">Oceaniferula spumae</name>
    <dbReference type="NCBI Taxonomy" id="2979115"/>
    <lineage>
        <taxon>Bacteria</taxon>
        <taxon>Pseudomonadati</taxon>
        <taxon>Verrucomicrobiota</taxon>
        <taxon>Verrucomicrobiia</taxon>
        <taxon>Verrucomicrobiales</taxon>
        <taxon>Verrucomicrobiaceae</taxon>
        <taxon>Oceaniferula</taxon>
    </lineage>
</organism>
<reference evidence="4" key="1">
    <citation type="submission" date="2024-07" db="EMBL/GenBank/DDBJ databases">
        <title>Complete genome sequence of Verrucomicrobiaceae bacterium NT6N.</title>
        <authorList>
            <person name="Huang C."/>
            <person name="Takami H."/>
            <person name="Hamasaki K."/>
        </authorList>
    </citation>
    <scope>NUCLEOTIDE SEQUENCE</scope>
    <source>
        <strain evidence="4">NT6N</strain>
    </source>
</reference>
<feature type="transmembrane region" description="Helical" evidence="1">
    <location>
        <begin position="412"/>
        <end position="430"/>
    </location>
</feature>
<dbReference type="AlphaFoldDB" id="A0AAT9FKN0"/>
<evidence type="ECO:0000259" key="3">
    <source>
        <dbReference type="Pfam" id="PF14402"/>
    </source>
</evidence>
<keyword evidence="1" id="KW-1133">Transmembrane helix</keyword>
<sequence>MFKRLFSFPGLVGLLVVVGAAGIIYKNRVLQVPLLPDHERGVWLVEARVSYTAQGKPVKVRLAMPGVGWDNAQQGHQVSLENYGFKREIENGQAVGMWSAREPKGRELIYYRVLVEEGSERFIFPHPRAEGVPEVVPSGAKGSREVALSALSEVARQKSADDETYVQQVQQIIAEKPTDGQFSFLQRYYEKNFPVKWEQKLAIDLLGQGGIAARACFGVRLIEERGSHKPVNLIEYYDRNEKVWRVVMPGGDSMENIVVWTRSETMLEVYGGKDSEVNFTAIKERAPAGAADRMANAPWWVATISALPVSERAPFRYAALIPLGVLAVVLLRNLVGLVTLGTFMPVLLGLAFLELPMAAAFIMLLSMLFGGLMFRAVLSKFNLLVVPRVAACVVIVTIFMMGVSLLSYKLGAVDGLRVTVFPMIVLAWTIERMSLIWDEEGAVSAIMQIAGSLVAAVASYLMMKIQLAQYWVEFFPEILLILLAIILLLGRYTGYRLSELFRFRNAAEMEL</sequence>
<dbReference type="InterPro" id="IPR025840">
    <property type="entry name" value="7TM_transglut"/>
</dbReference>
<evidence type="ECO:0000313" key="4">
    <source>
        <dbReference type="EMBL" id="BDS06530.1"/>
    </source>
</evidence>
<dbReference type="EMBL" id="AP026866">
    <property type="protein sequence ID" value="BDS06530.1"/>
    <property type="molecule type" value="Genomic_DNA"/>
</dbReference>
<name>A0AAT9FKN0_9BACT</name>
<feature type="transmembrane region" description="Helical" evidence="1">
    <location>
        <begin position="474"/>
        <end position="494"/>
    </location>
</feature>
<dbReference type="Pfam" id="PF14402">
    <property type="entry name" value="7TM_transglut"/>
    <property type="match status" value="1"/>
</dbReference>
<protein>
    <submittedName>
        <fullName evidence="4">Gonadoliberin III</fullName>
    </submittedName>
</protein>
<feature type="transmembrane region" description="Helical" evidence="1">
    <location>
        <begin position="385"/>
        <end position="406"/>
    </location>
</feature>
<accession>A0AAT9FKN0</accession>